<dbReference type="KEGG" id="noa:BKM31_00670"/>
<dbReference type="EMBL" id="CP017717">
    <property type="protein sequence ID" value="AQZ60222.1"/>
    <property type="molecule type" value="Genomic_DNA"/>
</dbReference>
<dbReference type="Proteomes" id="UP000190797">
    <property type="component" value="Chromosome"/>
</dbReference>
<organism evidence="2 3">
    <name type="scientific">[Actinomadura] parvosata subsp. kistnae</name>
    <dbReference type="NCBI Taxonomy" id="1909395"/>
    <lineage>
        <taxon>Bacteria</taxon>
        <taxon>Bacillati</taxon>
        <taxon>Actinomycetota</taxon>
        <taxon>Actinomycetes</taxon>
        <taxon>Streptosporangiales</taxon>
        <taxon>Streptosporangiaceae</taxon>
        <taxon>Nonomuraea</taxon>
    </lineage>
</organism>
<evidence type="ECO:0000313" key="3">
    <source>
        <dbReference type="Proteomes" id="UP000190797"/>
    </source>
</evidence>
<evidence type="ECO:0000256" key="1">
    <source>
        <dbReference type="SAM" id="Phobius"/>
    </source>
</evidence>
<feature type="transmembrane region" description="Helical" evidence="1">
    <location>
        <begin position="20"/>
        <end position="42"/>
    </location>
</feature>
<accession>A0A1U9ZQJ8</accession>
<evidence type="ECO:0000313" key="2">
    <source>
        <dbReference type="EMBL" id="AQZ60222.1"/>
    </source>
</evidence>
<keyword evidence="1" id="KW-0472">Membrane</keyword>
<keyword evidence="1" id="KW-0812">Transmembrane</keyword>
<keyword evidence="1" id="KW-1133">Transmembrane helix</keyword>
<gene>
    <name evidence="2" type="ORF">BKM31_00670</name>
</gene>
<proteinExistence type="predicted"/>
<keyword evidence="3" id="KW-1185">Reference proteome</keyword>
<dbReference type="STRING" id="1909395.BKM31_00670"/>
<reference evidence="3" key="1">
    <citation type="journal article" date="2017" name="Med. Chem. Commun.">
        <title>Nonomuraea sp. ATCC 55076 harbours the largest actinomycete chromosome to date and the kistamicin biosynthetic gene cluster.</title>
        <authorList>
            <person name="Nazari B."/>
            <person name="Forneris C.C."/>
            <person name="Gibson M.I."/>
            <person name="Moon K."/>
            <person name="Schramma K.R."/>
            <person name="Seyedsayamdost M.R."/>
        </authorList>
    </citation>
    <scope>NUCLEOTIDE SEQUENCE [LARGE SCALE GENOMIC DNA]</scope>
    <source>
        <strain evidence="3">ATCC 55076</strain>
    </source>
</reference>
<protein>
    <submittedName>
        <fullName evidence="2">Uncharacterized protein</fullName>
    </submittedName>
</protein>
<dbReference type="AlphaFoldDB" id="A0A1U9ZQJ8"/>
<feature type="transmembrane region" description="Helical" evidence="1">
    <location>
        <begin position="54"/>
        <end position="71"/>
    </location>
</feature>
<sequence>MLTTLVLFWWVSIPVSYSESGVLVIFVLVPLVLYWVVRFLVALIRDARAVWRRLPGWILLPLIVAGLWAAVDADLPFKARFALSRSSMEDFARSILTSGAREDSVCAWTGLYPVCGHLSAETESSTVVRLHISDWPITGSRGFIWAPYGPPPLDDYDYDLRHVTGPWWGCRGWDGW</sequence>
<name>A0A1U9ZQJ8_9ACTN</name>